<feature type="transmembrane region" description="Helical" evidence="1">
    <location>
        <begin position="78"/>
        <end position="94"/>
    </location>
</feature>
<dbReference type="HOGENOM" id="CLU_030149_0_0_1"/>
<keyword evidence="1" id="KW-0472">Membrane</keyword>
<evidence type="ECO:0008006" key="4">
    <source>
        <dbReference type="Google" id="ProtNLM"/>
    </source>
</evidence>
<evidence type="ECO:0000313" key="2">
    <source>
        <dbReference type="EMBL" id="CAK91854.1"/>
    </source>
</evidence>
<dbReference type="OMA" id="ISIHRTF"/>
<keyword evidence="3" id="KW-1185">Reference proteome</keyword>
<dbReference type="Proteomes" id="UP000000600">
    <property type="component" value="Unassembled WGS sequence"/>
</dbReference>
<sequence>MNSWTLSFMDSNLESQFSHAQQKQVLRCQDRQRWLIIVILALLIVEQVLAEFWISVAIWGFSFGLLFISYRFRNETKIIEKIFFITIIMLLAIYKQNSKFFDGISKEQFNIDSVLTTSATFWYNYHQFSIIRNFKIVKQYLILMIIFLLNMVIQYRNVGVSALTILQNLIYIAMIIQHLYQREQHRRINYIEDINQVNINQILFNQLNLQLYRVAYDTAACQLILLQRNLLSSINQEEQIEFNNQIRQIKISIKKNKRISEQIVLNQINQQMTLEQFLVLILNIKSSKLTQEVLNQNEYQLVGVLNYEDFQISIHRTFYIMPSVIILIKKNYKEHQIEELKLKRDTLKRGLDTIQDIFVTNIRPVLIYYAWIKQHSNVQKDASKIKVLHKIIQAKLYKAQHEYQNLKDFFQINKSFQKTVILSFSIDKIMSFIIEVVCENLLNKKNLKIQFLNKLQHKEINQDQAQFIQLFFNLLFFISEKSEDIKITIKDFQMPEIIHQILQVKIDYIGHPISRQFLQKLPIINPENLQDYIHNSTGTFSLDLPIALMIIRKLGPQDKLIWKQVNRGEISLEFYLYRNLPSDLHLLPVISLKPHKNIIYKSSQTRRKTLIYDHIYETVHLPAIQTDRELL</sequence>
<evidence type="ECO:0000256" key="1">
    <source>
        <dbReference type="SAM" id="Phobius"/>
    </source>
</evidence>
<name>A0E987_PARTE</name>
<keyword evidence="1" id="KW-1133">Transmembrane helix</keyword>
<evidence type="ECO:0000313" key="3">
    <source>
        <dbReference type="Proteomes" id="UP000000600"/>
    </source>
</evidence>
<dbReference type="KEGG" id="ptm:GSPATT00024585001"/>
<organism evidence="2 3">
    <name type="scientific">Paramecium tetraurelia</name>
    <dbReference type="NCBI Taxonomy" id="5888"/>
    <lineage>
        <taxon>Eukaryota</taxon>
        <taxon>Sar</taxon>
        <taxon>Alveolata</taxon>
        <taxon>Ciliophora</taxon>
        <taxon>Intramacronucleata</taxon>
        <taxon>Oligohymenophorea</taxon>
        <taxon>Peniculida</taxon>
        <taxon>Parameciidae</taxon>
        <taxon>Paramecium</taxon>
    </lineage>
</organism>
<dbReference type="GeneID" id="5045036"/>
<dbReference type="RefSeq" id="XP_001459251.1">
    <property type="nucleotide sequence ID" value="XM_001459214.1"/>
</dbReference>
<feature type="transmembrane region" description="Helical" evidence="1">
    <location>
        <begin position="159"/>
        <end position="180"/>
    </location>
</feature>
<feature type="transmembrane region" description="Helical" evidence="1">
    <location>
        <begin position="136"/>
        <end position="153"/>
    </location>
</feature>
<keyword evidence="1" id="KW-0812">Transmembrane</keyword>
<gene>
    <name evidence="2" type="ORF">GSPATT00024585001</name>
</gene>
<dbReference type="InParanoid" id="A0E987"/>
<dbReference type="OrthoDB" id="302213at2759"/>
<protein>
    <recommendedName>
        <fullName evidence="4">Transmembrane protein</fullName>
    </recommendedName>
</protein>
<dbReference type="EMBL" id="CT868665">
    <property type="protein sequence ID" value="CAK91854.1"/>
    <property type="molecule type" value="Genomic_DNA"/>
</dbReference>
<reference evidence="2 3" key="1">
    <citation type="journal article" date="2006" name="Nature">
        <title>Global trends of whole-genome duplications revealed by the ciliate Paramecium tetraurelia.</title>
        <authorList>
            <consortium name="Genoscope"/>
            <person name="Aury J.-M."/>
            <person name="Jaillon O."/>
            <person name="Duret L."/>
            <person name="Noel B."/>
            <person name="Jubin C."/>
            <person name="Porcel B.M."/>
            <person name="Segurens B."/>
            <person name="Daubin V."/>
            <person name="Anthouard V."/>
            <person name="Aiach N."/>
            <person name="Arnaiz O."/>
            <person name="Billaut A."/>
            <person name="Beisson J."/>
            <person name="Blanc I."/>
            <person name="Bouhouche K."/>
            <person name="Camara F."/>
            <person name="Duharcourt S."/>
            <person name="Guigo R."/>
            <person name="Gogendeau D."/>
            <person name="Katinka M."/>
            <person name="Keller A.-M."/>
            <person name="Kissmehl R."/>
            <person name="Klotz C."/>
            <person name="Koll F."/>
            <person name="Le Moue A."/>
            <person name="Lepere C."/>
            <person name="Malinsky S."/>
            <person name="Nowacki M."/>
            <person name="Nowak J.K."/>
            <person name="Plattner H."/>
            <person name="Poulain J."/>
            <person name="Ruiz F."/>
            <person name="Serrano V."/>
            <person name="Zagulski M."/>
            <person name="Dessen P."/>
            <person name="Betermier M."/>
            <person name="Weissenbach J."/>
            <person name="Scarpelli C."/>
            <person name="Schachter V."/>
            <person name="Sperling L."/>
            <person name="Meyer E."/>
            <person name="Cohen J."/>
            <person name="Wincker P."/>
        </authorList>
    </citation>
    <scope>NUCLEOTIDE SEQUENCE [LARGE SCALE GENOMIC DNA]</scope>
    <source>
        <strain evidence="2 3">Stock d4-2</strain>
    </source>
</reference>
<dbReference type="AlphaFoldDB" id="A0E987"/>
<proteinExistence type="predicted"/>
<accession>A0E987</accession>